<dbReference type="InterPro" id="IPR039422">
    <property type="entry name" value="MarR/SlyA-like"/>
</dbReference>
<sequence>MDERALRAGFIEIYFTLIKQVEADLSRPLEKFKLSFEQYQIMTDLASNEATSLTAIVGRRHVTKPAIARQLRVLRDLGYVSQVAGKTDRRRRILMLTPLGKRVEAEATKASYAAFDKWVGMLGKDKLMALLSMLQDAADHLKACKAEEAAAAKQSQVRGPRLVADNREVTD</sequence>
<protein>
    <submittedName>
        <fullName evidence="2">MarR family winged helix-turn-helix transcriptional regulator</fullName>
    </submittedName>
</protein>
<dbReference type="PROSITE" id="PS50995">
    <property type="entry name" value="HTH_MARR_2"/>
    <property type="match status" value="1"/>
</dbReference>
<dbReference type="SMART" id="SM00347">
    <property type="entry name" value="HTH_MARR"/>
    <property type="match status" value="1"/>
</dbReference>
<dbReference type="RefSeq" id="WP_164510617.1">
    <property type="nucleotide sequence ID" value="NZ_JBHTMO010000006.1"/>
</dbReference>
<dbReference type="InterPro" id="IPR036388">
    <property type="entry name" value="WH-like_DNA-bd_sf"/>
</dbReference>
<gene>
    <name evidence="2" type="ORF">ACFQ3L_03140</name>
</gene>
<dbReference type="SUPFAM" id="SSF46785">
    <property type="entry name" value="Winged helix' DNA-binding domain"/>
    <property type="match status" value="1"/>
</dbReference>
<dbReference type="Proteomes" id="UP001597249">
    <property type="component" value="Unassembled WGS sequence"/>
</dbReference>
<evidence type="ECO:0000313" key="3">
    <source>
        <dbReference type="Proteomes" id="UP001597249"/>
    </source>
</evidence>
<organism evidence="2 3">
    <name type="scientific">Lacticaseibacillus jixianensis</name>
    <dbReference type="NCBI Taxonomy" id="2486012"/>
    <lineage>
        <taxon>Bacteria</taxon>
        <taxon>Bacillati</taxon>
        <taxon>Bacillota</taxon>
        <taxon>Bacilli</taxon>
        <taxon>Lactobacillales</taxon>
        <taxon>Lactobacillaceae</taxon>
        <taxon>Lacticaseibacillus</taxon>
    </lineage>
</organism>
<keyword evidence="3" id="KW-1185">Reference proteome</keyword>
<name>A0ABW4B765_9LACO</name>
<dbReference type="PANTHER" id="PTHR33164">
    <property type="entry name" value="TRANSCRIPTIONAL REGULATOR, MARR FAMILY"/>
    <property type="match status" value="1"/>
</dbReference>
<evidence type="ECO:0000259" key="1">
    <source>
        <dbReference type="PROSITE" id="PS50995"/>
    </source>
</evidence>
<evidence type="ECO:0000313" key="2">
    <source>
        <dbReference type="EMBL" id="MFD1392583.1"/>
    </source>
</evidence>
<comment type="caution">
    <text evidence="2">The sequence shown here is derived from an EMBL/GenBank/DDBJ whole genome shotgun (WGS) entry which is preliminary data.</text>
</comment>
<proteinExistence type="predicted"/>
<dbReference type="InterPro" id="IPR036390">
    <property type="entry name" value="WH_DNA-bd_sf"/>
</dbReference>
<dbReference type="EMBL" id="JBHTMO010000006">
    <property type="protein sequence ID" value="MFD1392583.1"/>
    <property type="molecule type" value="Genomic_DNA"/>
</dbReference>
<accession>A0ABW4B765</accession>
<feature type="domain" description="HTH marR-type" evidence="1">
    <location>
        <begin position="1"/>
        <end position="139"/>
    </location>
</feature>
<dbReference type="Gene3D" id="1.10.10.10">
    <property type="entry name" value="Winged helix-like DNA-binding domain superfamily/Winged helix DNA-binding domain"/>
    <property type="match status" value="1"/>
</dbReference>
<dbReference type="InterPro" id="IPR000835">
    <property type="entry name" value="HTH_MarR-typ"/>
</dbReference>
<dbReference type="PANTHER" id="PTHR33164:SF57">
    <property type="entry name" value="MARR-FAMILY TRANSCRIPTIONAL REGULATOR"/>
    <property type="match status" value="1"/>
</dbReference>
<reference evidence="3" key="1">
    <citation type="journal article" date="2019" name="Int. J. Syst. Evol. Microbiol.">
        <title>The Global Catalogue of Microorganisms (GCM) 10K type strain sequencing project: providing services to taxonomists for standard genome sequencing and annotation.</title>
        <authorList>
            <consortium name="The Broad Institute Genomics Platform"/>
            <consortium name="The Broad Institute Genome Sequencing Center for Infectious Disease"/>
            <person name="Wu L."/>
            <person name="Ma J."/>
        </authorList>
    </citation>
    <scope>NUCLEOTIDE SEQUENCE [LARGE SCALE GENOMIC DNA]</scope>
    <source>
        <strain evidence="3">CCM 8911</strain>
    </source>
</reference>